<dbReference type="EMBL" id="CACVKT020002520">
    <property type="protein sequence ID" value="CAC5378246.1"/>
    <property type="molecule type" value="Genomic_DNA"/>
</dbReference>
<name>A0A6J8B3T8_MYTCO</name>
<dbReference type="OrthoDB" id="421226at2759"/>
<sequence length="259" mass="29176">MSKIVGYYINKTGLNKQEAEKQIVIHYCSTNRLHNSIKDDVPSRLHLFGCSISTNRSDSSSFIALTDHRNHVRYQLLIKVPPVRASIMEGYRNSPAQPLLDVSDHDRERPLSYSSDEESSNPATPYKNLSPKITRSDSVKFGKSANGNAGRKNSQPIGNSTPPKPSRRVPSLKLKRMSIERHTDKSDSNMPCLPNCNKNKQGNPSITITIDSDDDSVYSDYLNTDMNYKNDTNKVKYIGDQTSLYGTPKEELLQILRKI</sequence>
<organism evidence="2 3">
    <name type="scientific">Mytilus coruscus</name>
    <name type="common">Sea mussel</name>
    <dbReference type="NCBI Taxonomy" id="42192"/>
    <lineage>
        <taxon>Eukaryota</taxon>
        <taxon>Metazoa</taxon>
        <taxon>Spiralia</taxon>
        <taxon>Lophotrochozoa</taxon>
        <taxon>Mollusca</taxon>
        <taxon>Bivalvia</taxon>
        <taxon>Autobranchia</taxon>
        <taxon>Pteriomorphia</taxon>
        <taxon>Mytilida</taxon>
        <taxon>Mytiloidea</taxon>
        <taxon>Mytilidae</taxon>
        <taxon>Mytilinae</taxon>
        <taxon>Mytilus</taxon>
    </lineage>
</organism>
<keyword evidence="3" id="KW-1185">Reference proteome</keyword>
<evidence type="ECO:0000313" key="2">
    <source>
        <dbReference type="EMBL" id="CAC5378246.1"/>
    </source>
</evidence>
<accession>A0A6J8B3T8</accession>
<reference evidence="2 3" key="1">
    <citation type="submission" date="2020-06" db="EMBL/GenBank/DDBJ databases">
        <authorList>
            <person name="Li R."/>
            <person name="Bekaert M."/>
        </authorList>
    </citation>
    <scope>NUCLEOTIDE SEQUENCE [LARGE SCALE GENOMIC DNA]</scope>
    <source>
        <strain evidence="3">wild</strain>
    </source>
</reference>
<evidence type="ECO:0000313" key="3">
    <source>
        <dbReference type="Proteomes" id="UP000507470"/>
    </source>
</evidence>
<protein>
    <submittedName>
        <fullName evidence="2">HCN2</fullName>
    </submittedName>
</protein>
<dbReference type="Proteomes" id="UP000507470">
    <property type="component" value="Unassembled WGS sequence"/>
</dbReference>
<feature type="region of interest" description="Disordered" evidence="1">
    <location>
        <begin position="94"/>
        <end position="172"/>
    </location>
</feature>
<dbReference type="AlphaFoldDB" id="A0A6J8B3T8"/>
<proteinExistence type="predicted"/>
<gene>
    <name evidence="2" type="ORF">MCOR_14462</name>
</gene>
<evidence type="ECO:0000256" key="1">
    <source>
        <dbReference type="SAM" id="MobiDB-lite"/>
    </source>
</evidence>
<feature type="compositionally biased region" description="Polar residues" evidence="1">
    <location>
        <begin position="145"/>
        <end position="161"/>
    </location>
</feature>